<reference evidence="1" key="1">
    <citation type="journal article" date="2021" name="PeerJ">
        <title>Extensive microbial diversity within the chicken gut microbiome revealed by metagenomics and culture.</title>
        <authorList>
            <person name="Gilroy R."/>
            <person name="Ravi A."/>
            <person name="Getino M."/>
            <person name="Pursley I."/>
            <person name="Horton D.L."/>
            <person name="Alikhan N.F."/>
            <person name="Baker D."/>
            <person name="Gharbi K."/>
            <person name="Hall N."/>
            <person name="Watson M."/>
            <person name="Adriaenssens E.M."/>
            <person name="Foster-Nyarko E."/>
            <person name="Jarju S."/>
            <person name="Secka A."/>
            <person name="Antonio M."/>
            <person name="Oren A."/>
            <person name="Chaudhuri R.R."/>
            <person name="La Ragione R."/>
            <person name="Hildebrand F."/>
            <person name="Pallen M.J."/>
        </authorList>
    </citation>
    <scope>NUCLEOTIDE SEQUENCE</scope>
    <source>
        <strain evidence="1">2189</strain>
    </source>
</reference>
<evidence type="ECO:0000313" key="2">
    <source>
        <dbReference type="Proteomes" id="UP000886847"/>
    </source>
</evidence>
<sequence length="146" mass="16505">MTDKKSGEELLAEVYRNTRYALASIADILPETEDERLREELKQMHDGYEHISGKAAALAKERGLELKDPGPLKRAMMWGSVKMNALKDDSRAHIAEMLTQGTVMGITALTRSLGESERADEDIRAVADELLLLEQQYEQTMKSYIY</sequence>
<proteinExistence type="predicted"/>
<protein>
    <recommendedName>
        <fullName evidence="3">DUF892 family protein</fullName>
    </recommendedName>
</protein>
<comment type="caution">
    <text evidence="1">The sequence shown here is derived from an EMBL/GenBank/DDBJ whole genome shotgun (WGS) entry which is preliminary data.</text>
</comment>
<name>A0A9D2AV68_9FIRM</name>
<evidence type="ECO:0000313" key="1">
    <source>
        <dbReference type="EMBL" id="HIX50319.1"/>
    </source>
</evidence>
<dbReference type="AlphaFoldDB" id="A0A9D2AV68"/>
<accession>A0A9D2AV68</accession>
<evidence type="ECO:0008006" key="3">
    <source>
        <dbReference type="Google" id="ProtNLM"/>
    </source>
</evidence>
<dbReference type="Proteomes" id="UP000886847">
    <property type="component" value="Unassembled WGS sequence"/>
</dbReference>
<reference evidence="1" key="2">
    <citation type="submission" date="2021-04" db="EMBL/GenBank/DDBJ databases">
        <authorList>
            <person name="Gilroy R."/>
        </authorList>
    </citation>
    <scope>NUCLEOTIDE SEQUENCE</scope>
    <source>
        <strain evidence="1">2189</strain>
    </source>
</reference>
<organism evidence="1 2">
    <name type="scientific">Candidatus Borkfalkia faecavium</name>
    <dbReference type="NCBI Taxonomy" id="2838508"/>
    <lineage>
        <taxon>Bacteria</taxon>
        <taxon>Bacillati</taxon>
        <taxon>Bacillota</taxon>
        <taxon>Clostridia</taxon>
        <taxon>Christensenellales</taxon>
        <taxon>Christensenellaceae</taxon>
        <taxon>Candidatus Borkfalkia</taxon>
    </lineage>
</organism>
<gene>
    <name evidence="1" type="ORF">H9851_03450</name>
</gene>
<dbReference type="EMBL" id="DXEW01000017">
    <property type="protein sequence ID" value="HIX50319.1"/>
    <property type="molecule type" value="Genomic_DNA"/>
</dbReference>